<reference evidence="3 4" key="1">
    <citation type="submission" date="2018-02" db="EMBL/GenBank/DDBJ databases">
        <title>Comparative genomes isolates from brazilian mangrove.</title>
        <authorList>
            <person name="Araujo J.E."/>
            <person name="Taketani R.G."/>
            <person name="Silva M.C.P."/>
            <person name="Loureco M.V."/>
            <person name="Andreote F.D."/>
        </authorList>
    </citation>
    <scope>NUCLEOTIDE SEQUENCE [LARGE SCALE GENOMIC DNA]</scope>
    <source>
        <strain evidence="3 4">Hex-1 MGV</strain>
    </source>
</reference>
<dbReference type="Pfam" id="PF00472">
    <property type="entry name" value="RF-1"/>
    <property type="match status" value="1"/>
</dbReference>
<dbReference type="InterPro" id="IPR000352">
    <property type="entry name" value="Pep_chain_release_fac_I"/>
</dbReference>
<dbReference type="OrthoDB" id="9815709at2"/>
<organism evidence="3 4">
    <name type="scientific">Blastopirellula marina</name>
    <dbReference type="NCBI Taxonomy" id="124"/>
    <lineage>
        <taxon>Bacteria</taxon>
        <taxon>Pseudomonadati</taxon>
        <taxon>Planctomycetota</taxon>
        <taxon>Planctomycetia</taxon>
        <taxon>Pirellulales</taxon>
        <taxon>Pirellulaceae</taxon>
        <taxon>Blastopirellula</taxon>
    </lineage>
</organism>
<feature type="domain" description="Prokaryotic-type class I peptide chain release factors" evidence="2">
    <location>
        <begin position="8"/>
        <end position="137"/>
    </location>
</feature>
<dbReference type="AlphaFoldDB" id="A0A2S8FQ91"/>
<evidence type="ECO:0000256" key="1">
    <source>
        <dbReference type="SAM" id="MobiDB-lite"/>
    </source>
</evidence>
<dbReference type="PANTHER" id="PTHR11075:SF54">
    <property type="entry name" value="LARGE RIBOSOMAL SUBUNIT PROTEIN ML62"/>
    <property type="match status" value="1"/>
</dbReference>
<dbReference type="SUPFAM" id="SSF110916">
    <property type="entry name" value="Peptidyl-tRNA hydrolase domain-like"/>
    <property type="match status" value="1"/>
</dbReference>
<dbReference type="InterPro" id="IPR052104">
    <property type="entry name" value="Mito_Release_Factor_mL62"/>
</dbReference>
<evidence type="ECO:0000259" key="2">
    <source>
        <dbReference type="Pfam" id="PF00472"/>
    </source>
</evidence>
<dbReference type="Proteomes" id="UP000238322">
    <property type="component" value="Unassembled WGS sequence"/>
</dbReference>
<dbReference type="GO" id="GO:0016150">
    <property type="term" value="F:translation release factor activity, codon nonspecific"/>
    <property type="evidence" value="ECO:0007669"/>
    <property type="project" value="TreeGrafter"/>
</dbReference>
<dbReference type="NCBIfam" id="NF006718">
    <property type="entry name" value="PRK09256.1"/>
    <property type="match status" value="1"/>
</dbReference>
<gene>
    <name evidence="3" type="ORF">C5Y83_12405</name>
</gene>
<dbReference type="RefSeq" id="WP_105330057.1">
    <property type="nucleotide sequence ID" value="NZ_PUHY01000010.1"/>
</dbReference>
<keyword evidence="3" id="KW-0378">Hydrolase</keyword>
<evidence type="ECO:0000313" key="3">
    <source>
        <dbReference type="EMBL" id="PQO34327.1"/>
    </source>
</evidence>
<proteinExistence type="predicted"/>
<dbReference type="Gene3D" id="3.30.160.20">
    <property type="match status" value="1"/>
</dbReference>
<evidence type="ECO:0000313" key="4">
    <source>
        <dbReference type="Proteomes" id="UP000238322"/>
    </source>
</evidence>
<feature type="compositionally biased region" description="Basic residues" evidence="1">
    <location>
        <begin position="122"/>
        <end position="138"/>
    </location>
</feature>
<comment type="caution">
    <text evidence="3">The sequence shown here is derived from an EMBL/GenBank/DDBJ whole genome shotgun (WGS) entry which is preliminary data.</text>
</comment>
<dbReference type="EMBL" id="PUHY01000010">
    <property type="protein sequence ID" value="PQO34327.1"/>
    <property type="molecule type" value="Genomic_DNA"/>
</dbReference>
<dbReference type="PANTHER" id="PTHR11075">
    <property type="entry name" value="PEPTIDE CHAIN RELEASE FACTOR"/>
    <property type="match status" value="1"/>
</dbReference>
<accession>A0A2S8FQ91</accession>
<feature type="region of interest" description="Disordered" evidence="1">
    <location>
        <begin position="102"/>
        <end position="145"/>
    </location>
</feature>
<sequence length="145" mass="16516">MSSFTINNSIHIPWSELQFSYARSGGPGGQHVNKTNTKAILKWDVRQTEAIGPAIKQRFEKHWGARINKEGCVVISSEESRDQRSNMEACLAKLKQMLTISAKRPKVRVPTKPSLGSVRRNAEKKRQRSERKSQRRASKNISRDD</sequence>
<name>A0A2S8FQ91_9BACT</name>
<protein>
    <submittedName>
        <fullName evidence="3">Aminoacyl-tRNA hydrolase</fullName>
    </submittedName>
</protein>
<dbReference type="GO" id="GO:0004045">
    <property type="term" value="F:peptidyl-tRNA hydrolase activity"/>
    <property type="evidence" value="ECO:0007669"/>
    <property type="project" value="TreeGrafter"/>
</dbReference>